<accession>A0A975BM63</accession>
<dbReference type="EMBL" id="CP061800">
    <property type="protein sequence ID" value="QTA88028.1"/>
    <property type="molecule type" value="Genomic_DNA"/>
</dbReference>
<organism evidence="2 3">
    <name type="scientific">Desulfonema magnum</name>
    <dbReference type="NCBI Taxonomy" id="45655"/>
    <lineage>
        <taxon>Bacteria</taxon>
        <taxon>Pseudomonadati</taxon>
        <taxon>Thermodesulfobacteriota</taxon>
        <taxon>Desulfobacteria</taxon>
        <taxon>Desulfobacterales</taxon>
        <taxon>Desulfococcaceae</taxon>
        <taxon>Desulfonema</taxon>
    </lineage>
</organism>
<gene>
    <name evidence="2" type="ORF">dnm_040680</name>
</gene>
<proteinExistence type="predicted"/>
<name>A0A975BM63_9BACT</name>
<reference evidence="2" key="1">
    <citation type="journal article" date="2021" name="Microb. Physiol.">
        <title>Proteogenomic Insights into the Physiology of Marine, Sulfate-Reducing, Filamentous Desulfonema limicola and Desulfonema magnum.</title>
        <authorList>
            <person name="Schnaars V."/>
            <person name="Wohlbrand L."/>
            <person name="Scheve S."/>
            <person name="Hinrichs C."/>
            <person name="Reinhardt R."/>
            <person name="Rabus R."/>
        </authorList>
    </citation>
    <scope>NUCLEOTIDE SEQUENCE</scope>
    <source>
        <strain evidence="2">4be13</strain>
    </source>
</reference>
<dbReference type="KEGG" id="dmm:dnm_040680"/>
<keyword evidence="1" id="KW-0812">Transmembrane</keyword>
<keyword evidence="1" id="KW-0472">Membrane</keyword>
<dbReference type="AlphaFoldDB" id="A0A975BM63"/>
<protein>
    <submittedName>
        <fullName evidence="2">Uncharacterized protein</fullName>
    </submittedName>
</protein>
<evidence type="ECO:0000313" key="3">
    <source>
        <dbReference type="Proteomes" id="UP000663722"/>
    </source>
</evidence>
<keyword evidence="3" id="KW-1185">Reference proteome</keyword>
<evidence type="ECO:0000313" key="2">
    <source>
        <dbReference type="EMBL" id="QTA88028.1"/>
    </source>
</evidence>
<keyword evidence="1" id="KW-1133">Transmembrane helix</keyword>
<feature type="transmembrane region" description="Helical" evidence="1">
    <location>
        <begin position="20"/>
        <end position="42"/>
    </location>
</feature>
<evidence type="ECO:0000256" key="1">
    <source>
        <dbReference type="SAM" id="Phobius"/>
    </source>
</evidence>
<sequence>MSWEACLFGNNAIMKSLPVILLNVLIRPEPFGLLIVFLRITVH</sequence>
<dbReference type="Proteomes" id="UP000663722">
    <property type="component" value="Chromosome"/>
</dbReference>